<evidence type="ECO:0000313" key="2">
    <source>
        <dbReference type="Proteomes" id="UP000826212"/>
    </source>
</evidence>
<dbReference type="EMBL" id="CP081303">
    <property type="protein sequence ID" value="QZE13759.1"/>
    <property type="molecule type" value="Genomic_DNA"/>
</dbReference>
<sequence length="1180" mass="135806">MFKNRFQIITVLWTISSIALFVRCGTTHNTTLSRRFQNMTSHYNVYFNGKQAYDEGLDRVKQSYVLDYSIPLPIFIEDIPEARNAGMANFKKAIAKADKLVKKHSIKVKPKKGSGDAAFMKRGEWNDWVDNATLLKADALYCQGKLDDAIFVYKALIQKYPYSEVIDRANLGIVRSYFAQEEEEEAIVILQKLEANKGLSKRVRRDISLVWANYHITKDNYSQAITRLEGALKFPSSGRDKRRYWYLLGQLYAEMGEKEKAAENYKKVLGLNTPYRMAFYAKIGIYELDNNGTELKKSKRILSRLLRDEKNEDFQDRIYFALGNIYWDHGEQDLAMEYYMKSVSFSSTNPTQRVESSLRLADIYFDQKQYRKSQCYYDTAVAVIQDSYPNAKEIRRKTKFLTVLTENLQIIETEDSLQNMASLPKEVLNEKINGWIKEERRRQREEMLRKEAEQKEMSNNDFIRNRTQSDLYRNNSRTGNSSSGGWYFYNPSTVATGKSNFQNIWGKRKLADNWRRTDKSKIDTEMNMQGEEQADDSQSEGAEEKEQKKEVVLTPIDRTYYTVNIPRGDSMLLASDHKIAGAAYRAARVYGEDLRDIPASLEMFDLYIRKTKDRALKLTALYYAYDIADKNGKTVEAQNYRRRILSEYPDSRVAAYLKDPTAFDELLAAKRMEEKQYADAVIALDRADYATAFDLSSKVLANPQDTTLVPKVAYIQMVSQGAQEGSIKLESLIKAYKTNYPNSPLMARVVKLEGLVAEQSLKDFATMVQNGYIHSEIQNGEEIQSEFENEKFEKTEETFYYYVLEVTANKVIDLNRLRFDVAHFNIDFFPEDDFDVDVEKLNEKRALVVVRNFPNRSFAKIYFDAIIHQSRVFASLNGAPFKNYVISSKNYRTVVEEKSSREYQKFFMANFSTHISDVVSQNRVSDPMALIKQMENEKRQTKPSGNFVAVDTESVVTQTEASSVQPESTTTSQTKEIGSEISSSEVTASQKSAPEKVNTMSTEEIIKQSQSIGIPEVAAAAVVTDKNTVSKEAPVAGVDSVSKPAVVPAPVPKDLFTKREDIRFVLMLVTDKEVRTVNKVRQQMMFVNIKDVKRRDLKVTAEDYDASHSLIFVRGLQNMADAKRYLEKLQQTQRMKDAVVPLIEDAWMISEENLRRLLKGKEMEYYRAFYIKEGYPVIKK</sequence>
<name>A0AC61NND7_9BACT</name>
<accession>A0AC61NND7</accession>
<evidence type="ECO:0000313" key="1">
    <source>
        <dbReference type="EMBL" id="QZE13759.1"/>
    </source>
</evidence>
<organism evidence="1 2">
    <name type="scientific">Halosquirtibacter laminarini</name>
    <dbReference type="NCBI Taxonomy" id="3374600"/>
    <lineage>
        <taxon>Bacteria</taxon>
        <taxon>Pseudomonadati</taxon>
        <taxon>Bacteroidota</taxon>
        <taxon>Bacteroidia</taxon>
        <taxon>Marinilabiliales</taxon>
        <taxon>Prolixibacteraceae</taxon>
        <taxon>Halosquirtibacter</taxon>
    </lineage>
</organism>
<protein>
    <submittedName>
        <fullName evidence="1">Tetratricopeptide repeat protein</fullName>
    </submittedName>
</protein>
<keyword evidence="2" id="KW-1185">Reference proteome</keyword>
<gene>
    <name evidence="1" type="ORF">K4L44_14500</name>
</gene>
<proteinExistence type="predicted"/>
<reference evidence="1" key="1">
    <citation type="submission" date="2021-08" db="EMBL/GenBank/DDBJ databases">
        <title>Novel anaerobic bacterium isolated from sea squirt in East Sea, Republic of Korea.</title>
        <authorList>
            <person name="Nguyen T.H."/>
            <person name="Li Z."/>
            <person name="Lee Y.-J."/>
            <person name="Ko J."/>
            <person name="Kim S.-G."/>
        </authorList>
    </citation>
    <scope>NUCLEOTIDE SEQUENCE</scope>
    <source>
        <strain evidence="1">KCTC 25031</strain>
    </source>
</reference>
<dbReference type="Proteomes" id="UP000826212">
    <property type="component" value="Chromosome"/>
</dbReference>